<organism evidence="1 2">
    <name type="scientific">Trifolium pratense</name>
    <name type="common">Red clover</name>
    <dbReference type="NCBI Taxonomy" id="57577"/>
    <lineage>
        <taxon>Eukaryota</taxon>
        <taxon>Viridiplantae</taxon>
        <taxon>Streptophyta</taxon>
        <taxon>Embryophyta</taxon>
        <taxon>Tracheophyta</taxon>
        <taxon>Spermatophyta</taxon>
        <taxon>Magnoliopsida</taxon>
        <taxon>eudicotyledons</taxon>
        <taxon>Gunneridae</taxon>
        <taxon>Pentapetalae</taxon>
        <taxon>rosids</taxon>
        <taxon>fabids</taxon>
        <taxon>Fabales</taxon>
        <taxon>Fabaceae</taxon>
        <taxon>Papilionoideae</taxon>
        <taxon>50 kb inversion clade</taxon>
        <taxon>NPAAA clade</taxon>
        <taxon>Hologalegina</taxon>
        <taxon>IRL clade</taxon>
        <taxon>Trifolieae</taxon>
        <taxon>Trifolium</taxon>
    </lineage>
</organism>
<keyword evidence="1" id="KW-0808">Transferase</keyword>
<protein>
    <submittedName>
        <fullName evidence="1">Anthocyanidin 3-O-glucosyltransferase 2-like protein</fullName>
    </submittedName>
</protein>
<dbReference type="AlphaFoldDB" id="A0A2K3M7X6"/>
<sequence length="187" mass="20799">MFTLTRLRNWYSGVKVAPVINGEKQHVAVLAFPFGTHAAPLLSLVRRIAAEAPNVQFAFFSTSQANAKLFPGSSNHDEFLPNIKHYNIQDGLPENHVPSGNPLEPIILFINAMQINYKNVMDAVAAATGKNFTCLVTDAFFWFGADLAEEMNAKWVPLWTAGPHSLLTHVYTDLIRDNYVKEGTQII</sequence>
<evidence type="ECO:0000313" key="2">
    <source>
        <dbReference type="Proteomes" id="UP000236291"/>
    </source>
</evidence>
<reference evidence="1 2" key="1">
    <citation type="journal article" date="2014" name="Am. J. Bot.">
        <title>Genome assembly and annotation for red clover (Trifolium pratense; Fabaceae).</title>
        <authorList>
            <person name="Istvanek J."/>
            <person name="Jaros M."/>
            <person name="Krenek A."/>
            <person name="Repkova J."/>
        </authorList>
    </citation>
    <scope>NUCLEOTIDE SEQUENCE [LARGE SCALE GENOMIC DNA]</scope>
    <source>
        <strain evidence="2">cv. Tatra</strain>
        <tissue evidence="1">Young leaves</tissue>
    </source>
</reference>
<accession>A0A2K3M7X6</accession>
<dbReference type="Gene3D" id="3.40.50.2000">
    <property type="entry name" value="Glycogen Phosphorylase B"/>
    <property type="match status" value="1"/>
</dbReference>
<dbReference type="GO" id="GO:0016740">
    <property type="term" value="F:transferase activity"/>
    <property type="evidence" value="ECO:0007669"/>
    <property type="project" value="UniProtKB-KW"/>
</dbReference>
<dbReference type="Proteomes" id="UP000236291">
    <property type="component" value="Unassembled WGS sequence"/>
</dbReference>
<comment type="caution">
    <text evidence="1">The sequence shown here is derived from an EMBL/GenBank/DDBJ whole genome shotgun (WGS) entry which is preliminary data.</text>
</comment>
<gene>
    <name evidence="1" type="ORF">L195_g042946</name>
</gene>
<evidence type="ECO:0000313" key="1">
    <source>
        <dbReference type="EMBL" id="PNX86863.1"/>
    </source>
</evidence>
<dbReference type="SUPFAM" id="SSF53756">
    <property type="entry name" value="UDP-Glycosyltransferase/glycogen phosphorylase"/>
    <property type="match status" value="1"/>
</dbReference>
<proteinExistence type="predicted"/>
<name>A0A2K3M7X6_TRIPR</name>
<dbReference type="EMBL" id="ASHM01052340">
    <property type="protein sequence ID" value="PNX86863.1"/>
    <property type="molecule type" value="Genomic_DNA"/>
</dbReference>
<dbReference type="ExpressionAtlas" id="A0A2K3M7X6">
    <property type="expression patterns" value="baseline"/>
</dbReference>
<reference evidence="1 2" key="2">
    <citation type="journal article" date="2017" name="Front. Plant Sci.">
        <title>Gene Classification and Mining of Molecular Markers Useful in Red Clover (Trifolium pratense) Breeding.</title>
        <authorList>
            <person name="Istvanek J."/>
            <person name="Dluhosova J."/>
            <person name="Dluhos P."/>
            <person name="Patkova L."/>
            <person name="Nedelnik J."/>
            <person name="Repkova J."/>
        </authorList>
    </citation>
    <scope>NUCLEOTIDE SEQUENCE [LARGE SCALE GENOMIC DNA]</scope>
    <source>
        <strain evidence="2">cv. Tatra</strain>
        <tissue evidence="1">Young leaves</tissue>
    </source>
</reference>